<dbReference type="PANTHER" id="PTHR33693">
    <property type="entry name" value="TYPE-5 URACIL-DNA GLYCOSYLASE"/>
    <property type="match status" value="1"/>
</dbReference>
<dbReference type="Gene3D" id="3.40.470.10">
    <property type="entry name" value="Uracil-DNA glycosylase-like domain"/>
    <property type="match status" value="1"/>
</dbReference>
<evidence type="ECO:0000259" key="8">
    <source>
        <dbReference type="Pfam" id="PF03167"/>
    </source>
</evidence>
<dbReference type="RefSeq" id="WP_162411693.1">
    <property type="nucleotide sequence ID" value="NZ_JAHQXE010000001.1"/>
</dbReference>
<accession>A0AA41FYC2</accession>
<keyword evidence="6" id="KW-0411">Iron-sulfur</keyword>
<comment type="caution">
    <text evidence="9">The sequence shown here is derived from an EMBL/GenBank/DDBJ whole genome shotgun (WGS) entry which is preliminary data.</text>
</comment>
<dbReference type="GO" id="GO:0097506">
    <property type="term" value="F:deaminated base DNA N-glycosylase activity"/>
    <property type="evidence" value="ECO:0007669"/>
    <property type="project" value="UniProtKB-ARBA"/>
</dbReference>
<keyword evidence="3" id="KW-0227">DNA damage</keyword>
<evidence type="ECO:0000256" key="2">
    <source>
        <dbReference type="ARBA" id="ARBA00022723"/>
    </source>
</evidence>
<name>A0AA41FYC2_9EURY</name>
<evidence type="ECO:0000256" key="5">
    <source>
        <dbReference type="ARBA" id="ARBA00023004"/>
    </source>
</evidence>
<evidence type="ECO:0000313" key="9">
    <source>
        <dbReference type="EMBL" id="MBV0901040.1"/>
    </source>
</evidence>
<keyword evidence="10" id="KW-1185">Reference proteome</keyword>
<dbReference type="EMBL" id="JAHQXE010000001">
    <property type="protein sequence ID" value="MBV0901040.1"/>
    <property type="molecule type" value="Genomic_DNA"/>
</dbReference>
<dbReference type="SUPFAM" id="SSF52141">
    <property type="entry name" value="Uracil-DNA glycosylase-like"/>
    <property type="match status" value="1"/>
</dbReference>
<evidence type="ECO:0000256" key="3">
    <source>
        <dbReference type="ARBA" id="ARBA00022763"/>
    </source>
</evidence>
<dbReference type="InterPro" id="IPR005122">
    <property type="entry name" value="Uracil-DNA_glycosylase-like"/>
</dbReference>
<evidence type="ECO:0000313" key="10">
    <source>
        <dbReference type="Proteomes" id="UP001166304"/>
    </source>
</evidence>
<gene>
    <name evidence="9" type="ORF">KTS37_04480</name>
</gene>
<reference evidence="9" key="1">
    <citation type="submission" date="2021-06" db="EMBL/GenBank/DDBJ databases">
        <title>New haloarchaea isolates fom saline soil.</title>
        <authorList>
            <person name="Duran-Viseras A."/>
            <person name="Sanchez-Porro C.S."/>
            <person name="Ventosa A."/>
        </authorList>
    </citation>
    <scope>NUCLEOTIDE SEQUENCE</scope>
    <source>
        <strain evidence="9">JCM 18369</strain>
    </source>
</reference>
<keyword evidence="7" id="KW-0234">DNA repair</keyword>
<evidence type="ECO:0000256" key="7">
    <source>
        <dbReference type="ARBA" id="ARBA00023204"/>
    </source>
</evidence>
<dbReference type="InterPro" id="IPR036895">
    <property type="entry name" value="Uracil-DNA_glycosylase-like_sf"/>
</dbReference>
<proteinExistence type="predicted"/>
<evidence type="ECO:0000256" key="4">
    <source>
        <dbReference type="ARBA" id="ARBA00022801"/>
    </source>
</evidence>
<sequence>MKNVTSRRHNPFGFEAPCEPFVPGYGDANAHFHVIGDHPGVHGGAESGVPFTGTPAAERLQGALLDAGLLTATGTPPTVEKTYLSYLYMCGGDPPTEADYADLEPLFDTEVRAITAHVLLPVGEHATRHVFANMTAEPASSVDMEVHHATEIAGSGWLVFPIKDPVEWTDEDEAALVSALTALRETDYRREADLGRFMPGEDPYLVR</sequence>
<dbReference type="InterPro" id="IPR051536">
    <property type="entry name" value="UDG_Type-4/5"/>
</dbReference>
<keyword evidence="5" id="KW-0408">Iron</keyword>
<dbReference type="AlphaFoldDB" id="A0AA41FYC2"/>
<evidence type="ECO:0000256" key="1">
    <source>
        <dbReference type="ARBA" id="ARBA00022485"/>
    </source>
</evidence>
<organism evidence="9 10">
    <name type="scientific">Haloarcula salina</name>
    <dbReference type="NCBI Taxonomy" id="1429914"/>
    <lineage>
        <taxon>Archaea</taxon>
        <taxon>Methanobacteriati</taxon>
        <taxon>Methanobacteriota</taxon>
        <taxon>Stenosarchaea group</taxon>
        <taxon>Halobacteria</taxon>
        <taxon>Halobacteriales</taxon>
        <taxon>Haloarculaceae</taxon>
        <taxon>Haloarcula</taxon>
    </lineage>
</organism>
<keyword evidence="2" id="KW-0479">Metal-binding</keyword>
<keyword evidence="1" id="KW-0004">4Fe-4S</keyword>
<dbReference type="Pfam" id="PF03167">
    <property type="entry name" value="UDG"/>
    <property type="match status" value="1"/>
</dbReference>
<dbReference type="Proteomes" id="UP001166304">
    <property type="component" value="Unassembled WGS sequence"/>
</dbReference>
<evidence type="ECO:0000256" key="6">
    <source>
        <dbReference type="ARBA" id="ARBA00023014"/>
    </source>
</evidence>
<feature type="domain" description="Uracil-DNA glycosylase-like" evidence="8">
    <location>
        <begin position="23"/>
        <end position="139"/>
    </location>
</feature>
<dbReference type="GO" id="GO:0051539">
    <property type="term" value="F:4 iron, 4 sulfur cluster binding"/>
    <property type="evidence" value="ECO:0007669"/>
    <property type="project" value="UniProtKB-KW"/>
</dbReference>
<protein>
    <submittedName>
        <fullName evidence="9">Uracil-DNA glycosylase</fullName>
    </submittedName>
</protein>
<dbReference type="PANTHER" id="PTHR33693:SF1">
    <property type="entry name" value="TYPE-4 URACIL-DNA GLYCOSYLASE"/>
    <property type="match status" value="1"/>
</dbReference>
<dbReference type="GO" id="GO:0006281">
    <property type="term" value="P:DNA repair"/>
    <property type="evidence" value="ECO:0007669"/>
    <property type="project" value="UniProtKB-KW"/>
</dbReference>
<keyword evidence="4" id="KW-0378">Hydrolase</keyword>
<dbReference type="GO" id="GO:0046872">
    <property type="term" value="F:metal ion binding"/>
    <property type="evidence" value="ECO:0007669"/>
    <property type="project" value="UniProtKB-KW"/>
</dbReference>